<dbReference type="RefSeq" id="WP_228462037.1">
    <property type="nucleotide sequence ID" value="NZ_BLLI01000064.1"/>
</dbReference>
<keyword evidence="2" id="KW-1185">Reference proteome</keyword>
<accession>A0A6A0BFF0</accession>
<dbReference type="EMBL" id="BLLI01000064">
    <property type="protein sequence ID" value="GFH43204.1"/>
    <property type="molecule type" value="Genomic_DNA"/>
</dbReference>
<sequence>MTISTIIRNLEKLKLIYRSTSKLDTRAKVVSIIDAGTIILNKALKLVEQIDAQFFEVLGQD</sequence>
<dbReference type="InterPro" id="IPR036390">
    <property type="entry name" value="WH_DNA-bd_sf"/>
</dbReference>
<dbReference type="AlphaFoldDB" id="A0A6A0BFF0"/>
<proteinExistence type="predicted"/>
<protein>
    <recommendedName>
        <fullName evidence="3">HTH marR-type domain-containing protein</fullName>
    </recommendedName>
</protein>
<dbReference type="SUPFAM" id="SSF46785">
    <property type="entry name" value="Winged helix' DNA-binding domain"/>
    <property type="match status" value="1"/>
</dbReference>
<organism evidence="1 2">
    <name type="scientific">Pseudolactococcus hodotermopsidis</name>
    <dbReference type="NCBI Taxonomy" id="2709157"/>
    <lineage>
        <taxon>Bacteria</taxon>
        <taxon>Bacillati</taxon>
        <taxon>Bacillota</taxon>
        <taxon>Bacilli</taxon>
        <taxon>Lactobacillales</taxon>
        <taxon>Streptococcaceae</taxon>
        <taxon>Pseudolactococcus</taxon>
    </lineage>
</organism>
<gene>
    <name evidence="1" type="ORF">Hs30E_17550</name>
</gene>
<reference evidence="1 2" key="1">
    <citation type="submission" date="2020-02" db="EMBL/GenBank/DDBJ databases">
        <title>Draft genome sequence of Lactococcus sp. Hs30E4-3.</title>
        <authorList>
            <person name="Noda S."/>
            <person name="Yuki M."/>
            <person name="Ohkuma M."/>
        </authorList>
    </citation>
    <scope>NUCLEOTIDE SEQUENCE [LARGE SCALE GENOMIC DNA]</scope>
    <source>
        <strain evidence="1 2">Hs30E4-3</strain>
    </source>
</reference>
<evidence type="ECO:0000313" key="1">
    <source>
        <dbReference type="EMBL" id="GFH43204.1"/>
    </source>
</evidence>
<comment type="caution">
    <text evidence="1">The sequence shown here is derived from an EMBL/GenBank/DDBJ whole genome shotgun (WGS) entry which is preliminary data.</text>
</comment>
<name>A0A6A0BFF0_9LACT</name>
<dbReference type="InterPro" id="IPR036388">
    <property type="entry name" value="WH-like_DNA-bd_sf"/>
</dbReference>
<evidence type="ECO:0008006" key="3">
    <source>
        <dbReference type="Google" id="ProtNLM"/>
    </source>
</evidence>
<dbReference type="Proteomes" id="UP000480303">
    <property type="component" value="Unassembled WGS sequence"/>
</dbReference>
<dbReference type="Gene3D" id="1.10.10.10">
    <property type="entry name" value="Winged helix-like DNA-binding domain superfamily/Winged helix DNA-binding domain"/>
    <property type="match status" value="1"/>
</dbReference>
<evidence type="ECO:0000313" key="2">
    <source>
        <dbReference type="Proteomes" id="UP000480303"/>
    </source>
</evidence>